<name>A0A0F9TBH6_9ZZZZ</name>
<gene>
    <name evidence="1" type="ORF">LCGC14_0674680</name>
</gene>
<dbReference type="AlphaFoldDB" id="A0A0F9TBH6"/>
<organism evidence="1">
    <name type="scientific">marine sediment metagenome</name>
    <dbReference type="NCBI Taxonomy" id="412755"/>
    <lineage>
        <taxon>unclassified sequences</taxon>
        <taxon>metagenomes</taxon>
        <taxon>ecological metagenomes</taxon>
    </lineage>
</organism>
<dbReference type="EMBL" id="LAZR01001339">
    <property type="protein sequence ID" value="KKN46261.1"/>
    <property type="molecule type" value="Genomic_DNA"/>
</dbReference>
<comment type="caution">
    <text evidence="1">The sequence shown here is derived from an EMBL/GenBank/DDBJ whole genome shotgun (WGS) entry which is preliminary data.</text>
</comment>
<accession>A0A0F9TBH6</accession>
<protein>
    <recommendedName>
        <fullName evidence="2">DUF4314 domain-containing protein</fullName>
    </recommendedName>
</protein>
<reference evidence="1" key="1">
    <citation type="journal article" date="2015" name="Nature">
        <title>Complex archaea that bridge the gap between prokaryotes and eukaryotes.</title>
        <authorList>
            <person name="Spang A."/>
            <person name="Saw J.H."/>
            <person name="Jorgensen S.L."/>
            <person name="Zaremba-Niedzwiedzka K."/>
            <person name="Martijn J."/>
            <person name="Lind A.E."/>
            <person name="van Eijk R."/>
            <person name="Schleper C."/>
            <person name="Guy L."/>
            <person name="Ettema T.J."/>
        </authorList>
    </citation>
    <scope>NUCLEOTIDE SEQUENCE</scope>
</reference>
<sequence>MSQVKVGDKVEMFDESHQGIVTEVQSEFCLLITWDDGQTGHVHPLDVKYLASKS</sequence>
<proteinExistence type="predicted"/>
<evidence type="ECO:0000313" key="1">
    <source>
        <dbReference type="EMBL" id="KKN46261.1"/>
    </source>
</evidence>
<evidence type="ECO:0008006" key="2">
    <source>
        <dbReference type="Google" id="ProtNLM"/>
    </source>
</evidence>